<organism evidence="1 2">
    <name type="scientific">Megamonas funiformis YIT 11815</name>
    <dbReference type="NCBI Taxonomy" id="742816"/>
    <lineage>
        <taxon>Bacteria</taxon>
        <taxon>Bacillati</taxon>
        <taxon>Bacillota</taxon>
        <taxon>Negativicutes</taxon>
        <taxon>Selenomonadales</taxon>
        <taxon>Selenomonadaceae</taxon>
        <taxon>Megamonas</taxon>
    </lineage>
</organism>
<dbReference type="SUPFAM" id="SSF55729">
    <property type="entry name" value="Acyl-CoA N-acyltransferases (Nat)"/>
    <property type="match status" value="1"/>
</dbReference>
<evidence type="ECO:0000313" key="2">
    <source>
        <dbReference type="Proteomes" id="UP000005963"/>
    </source>
</evidence>
<dbReference type="Proteomes" id="UP000005963">
    <property type="component" value="Unassembled WGS sequence"/>
</dbReference>
<name>A0ABP2NIS7_9FIRM</name>
<proteinExistence type="predicted"/>
<sequence length="83" mass="9838">MKNDEKIIFRLAKIDDAEKLVEIYAPYVKNTNITFEYEVPIIDEFKQRITKIMSKFPYILACIGDEIVGYTYASTFRERQAYN</sequence>
<comment type="caution">
    <text evidence="1">The sequence shown here is derived from an EMBL/GenBank/DDBJ whole genome shotgun (WGS) entry which is preliminary data.</text>
</comment>
<evidence type="ECO:0008006" key="3">
    <source>
        <dbReference type="Google" id="ProtNLM"/>
    </source>
</evidence>
<gene>
    <name evidence="1" type="ORF">HMPREF9454_01629</name>
</gene>
<reference evidence="1 2" key="1">
    <citation type="submission" date="2012-01" db="EMBL/GenBank/DDBJ databases">
        <title>The Genome Sequence of Megamonas funiformis YIT 11815.</title>
        <authorList>
            <consortium name="The Broad Institute Genome Sequencing Platform"/>
            <person name="Earl A."/>
            <person name="Ward D."/>
            <person name="Feldgarden M."/>
            <person name="Gevers D."/>
            <person name="Morotomi M."/>
            <person name="Young S.K."/>
            <person name="Zeng Q."/>
            <person name="Gargeya S."/>
            <person name="Fitzgerald M."/>
            <person name="Haas B."/>
            <person name="Abouelleil A."/>
            <person name="Alvarado L."/>
            <person name="Arachchi H.M."/>
            <person name="Berlin A."/>
            <person name="Chapman S.B."/>
            <person name="Gearin G."/>
            <person name="Goldberg J."/>
            <person name="Griggs A."/>
            <person name="Gujja S."/>
            <person name="Hansen M."/>
            <person name="Heiman D."/>
            <person name="Howarth C."/>
            <person name="Larimer J."/>
            <person name="Lui A."/>
            <person name="MacDonald P.J.P."/>
            <person name="McCowen C."/>
            <person name="Montmayeur A."/>
            <person name="Murphy C."/>
            <person name="Neiman D."/>
            <person name="Pearson M."/>
            <person name="Priest M."/>
            <person name="Roberts A."/>
            <person name="Saif S."/>
            <person name="Shea T."/>
            <person name="Sisk P."/>
            <person name="Stolte C."/>
            <person name="Sykes S."/>
            <person name="Wortman J."/>
            <person name="Nusbaum C."/>
            <person name="Birren B."/>
        </authorList>
    </citation>
    <scope>NUCLEOTIDE SEQUENCE [LARGE SCALE GENOMIC DNA]</scope>
    <source>
        <strain evidence="1 2">YIT 11815</strain>
    </source>
</reference>
<dbReference type="Gene3D" id="3.40.630.30">
    <property type="match status" value="1"/>
</dbReference>
<accession>A0ABP2NIS7</accession>
<dbReference type="InterPro" id="IPR016181">
    <property type="entry name" value="Acyl_CoA_acyltransferase"/>
</dbReference>
<keyword evidence="2" id="KW-1185">Reference proteome</keyword>
<dbReference type="Pfam" id="PF13420">
    <property type="entry name" value="Acetyltransf_4"/>
    <property type="match status" value="1"/>
</dbReference>
<dbReference type="EMBL" id="ADMB01000072">
    <property type="protein sequence ID" value="EHR35931.1"/>
    <property type="molecule type" value="Genomic_DNA"/>
</dbReference>
<evidence type="ECO:0000313" key="1">
    <source>
        <dbReference type="EMBL" id="EHR35931.1"/>
    </source>
</evidence>
<protein>
    <recommendedName>
        <fullName evidence="3">N-acetyltransferase domain-containing protein</fullName>
    </recommendedName>
</protein>